<dbReference type="Proteomes" id="UP001140949">
    <property type="component" value="Unassembled WGS sequence"/>
</dbReference>
<name>A0AAX6FR66_IRIPA</name>
<comment type="caution">
    <text evidence="1">The sequence shown here is derived from an EMBL/GenBank/DDBJ whole genome shotgun (WGS) entry which is preliminary data.</text>
</comment>
<dbReference type="EMBL" id="JANAVB010026799">
    <property type="protein sequence ID" value="KAJ6818889.1"/>
    <property type="molecule type" value="Genomic_DNA"/>
</dbReference>
<sequence>MGKIEGNKFVSMGFKNLKFQIVKEYIKKWNSARSTGLIGCSLLIQRHVPPRKELLVLNHLKLGWFNKARLCRRGLLSSMEVQVDEVIAQFPLLGVGRLSRWMKNKETHGSELKYCNHDSQLREEAHL</sequence>
<reference evidence="1" key="2">
    <citation type="submission" date="2023-04" db="EMBL/GenBank/DDBJ databases">
        <authorList>
            <person name="Bruccoleri R.E."/>
            <person name="Oakeley E.J."/>
            <person name="Faust A.-M."/>
            <person name="Dessus-Babus S."/>
            <person name="Altorfer M."/>
            <person name="Burckhardt D."/>
            <person name="Oertli M."/>
            <person name="Naumann U."/>
            <person name="Petersen F."/>
            <person name="Wong J."/>
        </authorList>
    </citation>
    <scope>NUCLEOTIDE SEQUENCE</scope>
    <source>
        <strain evidence="1">GSM-AAB239-AS_SAM_17_03QT</strain>
        <tissue evidence="1">Leaf</tissue>
    </source>
</reference>
<gene>
    <name evidence="1" type="ORF">M6B38_404150</name>
</gene>
<reference evidence="1" key="1">
    <citation type="journal article" date="2023" name="GigaByte">
        <title>Genome assembly of the bearded iris, Iris pallida Lam.</title>
        <authorList>
            <person name="Bruccoleri R.E."/>
            <person name="Oakeley E.J."/>
            <person name="Faust A.M.E."/>
            <person name="Altorfer M."/>
            <person name="Dessus-Babus S."/>
            <person name="Burckhardt D."/>
            <person name="Oertli M."/>
            <person name="Naumann U."/>
            <person name="Petersen F."/>
            <person name="Wong J."/>
        </authorList>
    </citation>
    <scope>NUCLEOTIDE SEQUENCE</scope>
    <source>
        <strain evidence="1">GSM-AAB239-AS_SAM_17_03QT</strain>
    </source>
</reference>
<proteinExistence type="predicted"/>
<evidence type="ECO:0000313" key="1">
    <source>
        <dbReference type="EMBL" id="KAJ6818889.1"/>
    </source>
</evidence>
<organism evidence="1 2">
    <name type="scientific">Iris pallida</name>
    <name type="common">Sweet iris</name>
    <dbReference type="NCBI Taxonomy" id="29817"/>
    <lineage>
        <taxon>Eukaryota</taxon>
        <taxon>Viridiplantae</taxon>
        <taxon>Streptophyta</taxon>
        <taxon>Embryophyta</taxon>
        <taxon>Tracheophyta</taxon>
        <taxon>Spermatophyta</taxon>
        <taxon>Magnoliopsida</taxon>
        <taxon>Liliopsida</taxon>
        <taxon>Asparagales</taxon>
        <taxon>Iridaceae</taxon>
        <taxon>Iridoideae</taxon>
        <taxon>Irideae</taxon>
        <taxon>Iris</taxon>
    </lineage>
</organism>
<keyword evidence="2" id="KW-1185">Reference proteome</keyword>
<protein>
    <submittedName>
        <fullName evidence="1">Uncharacterized protein</fullName>
    </submittedName>
</protein>
<dbReference type="AlphaFoldDB" id="A0AAX6FR66"/>
<accession>A0AAX6FR66</accession>
<evidence type="ECO:0000313" key="2">
    <source>
        <dbReference type="Proteomes" id="UP001140949"/>
    </source>
</evidence>